<gene>
    <name evidence="8" type="ORF">Pcinc_017957</name>
</gene>
<keyword evidence="6" id="KW-0143">Chaperone</keyword>
<comment type="subcellular location">
    <subcellularLocation>
        <location evidence="2">Cytoplasm</location>
    </subcellularLocation>
    <subcellularLocation>
        <location evidence="1">Mitochondrion</location>
    </subcellularLocation>
</comment>
<dbReference type="Pfam" id="PF00226">
    <property type="entry name" value="DnaJ"/>
    <property type="match status" value="1"/>
</dbReference>
<dbReference type="GO" id="GO:0051087">
    <property type="term" value="F:protein-folding chaperone binding"/>
    <property type="evidence" value="ECO:0007669"/>
    <property type="project" value="InterPro"/>
</dbReference>
<dbReference type="InterPro" id="IPR009073">
    <property type="entry name" value="HscB_oligo_C"/>
</dbReference>
<dbReference type="Gene3D" id="1.10.287.110">
    <property type="entry name" value="DnaJ domain"/>
    <property type="match status" value="1"/>
</dbReference>
<organism evidence="8 9">
    <name type="scientific">Petrolisthes cinctipes</name>
    <name type="common">Flat porcelain crab</name>
    <dbReference type="NCBI Taxonomy" id="88211"/>
    <lineage>
        <taxon>Eukaryota</taxon>
        <taxon>Metazoa</taxon>
        <taxon>Ecdysozoa</taxon>
        <taxon>Arthropoda</taxon>
        <taxon>Crustacea</taxon>
        <taxon>Multicrustacea</taxon>
        <taxon>Malacostraca</taxon>
        <taxon>Eumalacostraca</taxon>
        <taxon>Eucarida</taxon>
        <taxon>Decapoda</taxon>
        <taxon>Pleocyemata</taxon>
        <taxon>Anomura</taxon>
        <taxon>Galatheoidea</taxon>
        <taxon>Porcellanidae</taxon>
        <taxon>Petrolisthes</taxon>
    </lineage>
</organism>
<dbReference type="GO" id="GO:0051259">
    <property type="term" value="P:protein complex oligomerization"/>
    <property type="evidence" value="ECO:0007669"/>
    <property type="project" value="InterPro"/>
</dbReference>
<proteinExistence type="inferred from homology"/>
<evidence type="ECO:0000256" key="5">
    <source>
        <dbReference type="ARBA" id="ARBA00023128"/>
    </source>
</evidence>
<protein>
    <recommendedName>
        <fullName evidence="7">J domain-containing protein</fullName>
    </recommendedName>
</protein>
<dbReference type="InterPro" id="IPR036869">
    <property type="entry name" value="J_dom_sf"/>
</dbReference>
<dbReference type="PROSITE" id="PS50076">
    <property type="entry name" value="DNAJ_2"/>
    <property type="match status" value="1"/>
</dbReference>
<evidence type="ECO:0000256" key="2">
    <source>
        <dbReference type="ARBA" id="ARBA00004496"/>
    </source>
</evidence>
<keyword evidence="9" id="KW-1185">Reference proteome</keyword>
<dbReference type="CDD" id="cd06257">
    <property type="entry name" value="DnaJ"/>
    <property type="match status" value="1"/>
</dbReference>
<dbReference type="GO" id="GO:0044571">
    <property type="term" value="P:[2Fe-2S] cluster assembly"/>
    <property type="evidence" value="ECO:0007669"/>
    <property type="project" value="InterPro"/>
</dbReference>
<dbReference type="AlphaFoldDB" id="A0AAE1FNC3"/>
<evidence type="ECO:0000256" key="1">
    <source>
        <dbReference type="ARBA" id="ARBA00004173"/>
    </source>
</evidence>
<dbReference type="NCBIfam" id="TIGR00714">
    <property type="entry name" value="hscB"/>
    <property type="match status" value="1"/>
</dbReference>
<keyword evidence="5" id="KW-0496">Mitochondrion</keyword>
<evidence type="ECO:0000313" key="8">
    <source>
        <dbReference type="EMBL" id="KAK3877334.1"/>
    </source>
</evidence>
<dbReference type="PANTHER" id="PTHR14021:SF15">
    <property type="entry name" value="IRON-SULFUR CLUSTER CO-CHAPERONE PROTEIN HSCB"/>
    <property type="match status" value="1"/>
</dbReference>
<sequence>MSSYITAIQPLMLKLPRVKFCSLVFKQCWNCDENLSLTSAFCNKCNKLQPLNPDYTHFEVLGIERNFSIDTVALVKTYRNLQVRFHPDRYSTKSEQEQQFAVGHSSAINKAYRCLLHPVERALYLLELADQPLHEGQLDMEPAFLMEIMEVNEELAEAEDKETVQAIGQRNQEILKRLLRDADAAFSAGNTREARSVVAKIKYYNNVYEKVREYEREHGILD</sequence>
<evidence type="ECO:0000256" key="3">
    <source>
        <dbReference type="ARBA" id="ARBA00010476"/>
    </source>
</evidence>
<feature type="domain" description="J" evidence="7">
    <location>
        <begin position="56"/>
        <end position="128"/>
    </location>
</feature>
<keyword evidence="4" id="KW-0963">Cytoplasm</keyword>
<dbReference type="PANTHER" id="PTHR14021">
    <property type="entry name" value="IRON-SULFUR CLUSTER CO-CHAPERONE PROTEIN HSCB"/>
    <property type="match status" value="1"/>
</dbReference>
<dbReference type="InterPro" id="IPR004640">
    <property type="entry name" value="HscB"/>
</dbReference>
<dbReference type="EMBL" id="JAWQEG010001693">
    <property type="protein sequence ID" value="KAK3877334.1"/>
    <property type="molecule type" value="Genomic_DNA"/>
</dbReference>
<dbReference type="FunFam" id="1.20.1280.20:FF:000002">
    <property type="entry name" value="HscB mitochondrial iron-sulfur cluster co-chaperone"/>
    <property type="match status" value="1"/>
</dbReference>
<dbReference type="InterPro" id="IPR001623">
    <property type="entry name" value="DnaJ_domain"/>
</dbReference>
<comment type="similarity">
    <text evidence="3">Belongs to the HscB family.</text>
</comment>
<evidence type="ECO:0000256" key="6">
    <source>
        <dbReference type="ARBA" id="ARBA00023186"/>
    </source>
</evidence>
<name>A0AAE1FNC3_PETCI</name>
<dbReference type="Gene3D" id="1.20.1280.20">
    <property type="entry name" value="HscB, C-terminal domain"/>
    <property type="match status" value="1"/>
</dbReference>
<dbReference type="Pfam" id="PF07743">
    <property type="entry name" value="HSCB_C"/>
    <property type="match status" value="1"/>
</dbReference>
<dbReference type="GO" id="GO:0005739">
    <property type="term" value="C:mitochondrion"/>
    <property type="evidence" value="ECO:0007669"/>
    <property type="project" value="UniProtKB-SubCell"/>
</dbReference>
<reference evidence="8" key="1">
    <citation type="submission" date="2023-10" db="EMBL/GenBank/DDBJ databases">
        <title>Genome assemblies of two species of porcelain crab, Petrolisthes cinctipes and Petrolisthes manimaculis (Anomura: Porcellanidae).</title>
        <authorList>
            <person name="Angst P."/>
        </authorList>
    </citation>
    <scope>NUCLEOTIDE SEQUENCE</scope>
    <source>
        <strain evidence="8">PB745_01</strain>
        <tissue evidence="8">Gill</tissue>
    </source>
</reference>
<evidence type="ECO:0000259" key="7">
    <source>
        <dbReference type="PROSITE" id="PS50076"/>
    </source>
</evidence>
<evidence type="ECO:0000256" key="4">
    <source>
        <dbReference type="ARBA" id="ARBA00022490"/>
    </source>
</evidence>
<dbReference type="Proteomes" id="UP001286313">
    <property type="component" value="Unassembled WGS sequence"/>
</dbReference>
<dbReference type="InterPro" id="IPR036386">
    <property type="entry name" value="HscB_C_sf"/>
</dbReference>
<dbReference type="SUPFAM" id="SSF47144">
    <property type="entry name" value="HSC20 (HSCB), C-terminal oligomerisation domain"/>
    <property type="match status" value="1"/>
</dbReference>
<dbReference type="SUPFAM" id="SSF46565">
    <property type="entry name" value="Chaperone J-domain"/>
    <property type="match status" value="1"/>
</dbReference>
<dbReference type="GO" id="GO:0001671">
    <property type="term" value="F:ATPase activator activity"/>
    <property type="evidence" value="ECO:0007669"/>
    <property type="project" value="InterPro"/>
</dbReference>
<accession>A0AAE1FNC3</accession>
<evidence type="ECO:0000313" key="9">
    <source>
        <dbReference type="Proteomes" id="UP001286313"/>
    </source>
</evidence>
<comment type="caution">
    <text evidence="8">The sequence shown here is derived from an EMBL/GenBank/DDBJ whole genome shotgun (WGS) entry which is preliminary data.</text>
</comment>
<dbReference type="SMART" id="SM00271">
    <property type="entry name" value="DnaJ"/>
    <property type="match status" value="1"/>
</dbReference>